<keyword evidence="2" id="KW-1185">Reference proteome</keyword>
<dbReference type="RefSeq" id="WP_176763747.1">
    <property type="nucleotide sequence ID" value="NZ_FMYM01000002.1"/>
</dbReference>
<name>A0A1G6GU58_9BACI</name>
<gene>
    <name evidence="1" type="ORF">SAMN05421737_10223</name>
</gene>
<dbReference type="Proteomes" id="UP000242662">
    <property type="component" value="Unassembled WGS sequence"/>
</dbReference>
<dbReference type="AlphaFoldDB" id="A0A1G6GU58"/>
<evidence type="ECO:0000313" key="2">
    <source>
        <dbReference type="Proteomes" id="UP000242662"/>
    </source>
</evidence>
<sequence>MMMQLAAVLGISNGAAGALLIAGVAAVAVVSPMAAAQVAWRLASMGFTATRLW</sequence>
<accession>A0A1G6GU58</accession>
<dbReference type="STRING" id="1464122.SAMN05421737_10223"/>
<organism evidence="1 2">
    <name type="scientific">Shouchella lonarensis</name>
    <dbReference type="NCBI Taxonomy" id="1464122"/>
    <lineage>
        <taxon>Bacteria</taxon>
        <taxon>Bacillati</taxon>
        <taxon>Bacillota</taxon>
        <taxon>Bacilli</taxon>
        <taxon>Bacillales</taxon>
        <taxon>Bacillaceae</taxon>
        <taxon>Shouchella</taxon>
    </lineage>
</organism>
<reference evidence="2" key="1">
    <citation type="submission" date="2016-09" db="EMBL/GenBank/DDBJ databases">
        <authorList>
            <person name="Varghese N."/>
            <person name="Submissions S."/>
        </authorList>
    </citation>
    <scope>NUCLEOTIDE SEQUENCE [LARGE SCALE GENOMIC DNA]</scope>
    <source>
        <strain evidence="2">25nlg</strain>
    </source>
</reference>
<proteinExistence type="predicted"/>
<dbReference type="EMBL" id="FMYM01000002">
    <property type="protein sequence ID" value="SDB85504.1"/>
    <property type="molecule type" value="Genomic_DNA"/>
</dbReference>
<evidence type="ECO:0000313" key="1">
    <source>
        <dbReference type="EMBL" id="SDB85504.1"/>
    </source>
</evidence>
<protein>
    <submittedName>
        <fullName evidence="1">Uncharacterized protein</fullName>
    </submittedName>
</protein>